<feature type="signal peptide" evidence="1">
    <location>
        <begin position="1"/>
        <end position="26"/>
    </location>
</feature>
<reference evidence="2 3" key="1">
    <citation type="submission" date="2022-06" db="EMBL/GenBank/DDBJ databases">
        <title>Isolation of gut microbiota from human fecal samples.</title>
        <authorList>
            <person name="Pamer E.G."/>
            <person name="Barat B."/>
            <person name="Waligurski E."/>
            <person name="Medina S."/>
            <person name="Paddock L."/>
            <person name="Mostad J."/>
        </authorList>
    </citation>
    <scope>NUCLEOTIDE SEQUENCE [LARGE SCALE GENOMIC DNA]</scope>
    <source>
        <strain evidence="2 3">DFI.9.90</strain>
    </source>
</reference>
<name>A0AAW5K713_9BACT</name>
<dbReference type="EMBL" id="JANFYT010000049">
    <property type="protein sequence ID" value="MCQ4815664.1"/>
    <property type="molecule type" value="Genomic_DNA"/>
</dbReference>
<accession>A0AAW5K713</accession>
<evidence type="ECO:0000313" key="2">
    <source>
        <dbReference type="EMBL" id="MCQ4815664.1"/>
    </source>
</evidence>
<protein>
    <submittedName>
        <fullName evidence="2">SYNERG-CTERM sorting domain-containing protein</fullName>
    </submittedName>
</protein>
<evidence type="ECO:0000313" key="3">
    <source>
        <dbReference type="Proteomes" id="UP001205919"/>
    </source>
</evidence>
<dbReference type="AlphaFoldDB" id="A0AAW5K713"/>
<feature type="chain" id="PRO_5043812085" evidence="1">
    <location>
        <begin position="27"/>
        <end position="608"/>
    </location>
</feature>
<organism evidence="2 3">
    <name type="scientific">Cloacibacillus evryensis</name>
    <dbReference type="NCBI Taxonomy" id="508460"/>
    <lineage>
        <taxon>Bacteria</taxon>
        <taxon>Thermotogati</taxon>
        <taxon>Synergistota</taxon>
        <taxon>Synergistia</taxon>
        <taxon>Synergistales</taxon>
        <taxon>Synergistaceae</taxon>
        <taxon>Cloacibacillus</taxon>
    </lineage>
</organism>
<gene>
    <name evidence="2" type="ORF">NE630_14590</name>
</gene>
<dbReference type="InterPro" id="IPR011044">
    <property type="entry name" value="Quino_amine_DH_bsu"/>
</dbReference>
<dbReference type="InterPro" id="IPR030821">
    <property type="entry name" value="Synergist_CTERM"/>
</dbReference>
<sequence>MRASKRLSAIILALLLCVALAASAWADVIYTAQGNGYYTDRFGLVLNGTLTSNVVTNMRGSTGAQVASFRTAAGGARVAVAQNTETAPDTVWIYNPYGSGFTKPLKEITPSDHPIWNVRALAAQGKYLYTIGYEHAMVARYDMTGDKYTHDKTYQGLTNIVPPVIEYNKFRGEGLVTYKGYVYGIFSSTPSGKYGPYNPSKLVKFDADLNVVTSMDINGRNMDGSTSGAYQLVGNKLYVAYIGGDQQTSGPTQNKVKGGTDSMVEVVDLDKMTAKVLVRNSDLMSLDQGDNEGEGQLFYDYYQDFWPYNFKSIAVTPTGDVYIGMNGWTDGKGGGSTAVIMTNLTDLEAGDFNKFRLMKNNYDDDYEFLSGGQYVGPSMGYDAGESCLYFCASKGNTDKYGHLYMYKNGALTDYDNIELGGSLNFMAMLLKPQSTPISSGDVAVDSTTGMVTIASITISDDMAELSGKDDYSTLVNGVDATKVIFPGQAMIVSLNHAGAPAGESVTFTISNFESELVSGGSFKAFIKKRGAEKFDMFDAEYDANAKTLKFTISPVEDYFSEGKVIIGQLAAKSNPDPTPEGGASGGGCNGGFALAALLPLIARRKGKK</sequence>
<keyword evidence="3" id="KW-1185">Reference proteome</keyword>
<keyword evidence="1" id="KW-0732">Signal</keyword>
<proteinExistence type="predicted"/>
<dbReference type="Proteomes" id="UP001205919">
    <property type="component" value="Unassembled WGS sequence"/>
</dbReference>
<comment type="caution">
    <text evidence="2">The sequence shown here is derived from an EMBL/GenBank/DDBJ whole genome shotgun (WGS) entry which is preliminary data.</text>
</comment>
<dbReference type="NCBIfam" id="TIGR04564">
    <property type="entry name" value="Synergist_CTERM"/>
    <property type="match status" value="1"/>
</dbReference>
<dbReference type="RefSeq" id="WP_008711127.1">
    <property type="nucleotide sequence ID" value="NZ_CABKQM010000007.1"/>
</dbReference>
<dbReference type="SUPFAM" id="SSF50969">
    <property type="entry name" value="YVTN repeat-like/Quinoprotein amine dehydrogenase"/>
    <property type="match status" value="1"/>
</dbReference>
<evidence type="ECO:0000256" key="1">
    <source>
        <dbReference type="SAM" id="SignalP"/>
    </source>
</evidence>